<protein>
    <recommendedName>
        <fullName evidence="3">Reverse transcriptase domain-containing protein</fullName>
    </recommendedName>
</protein>
<comment type="caution">
    <text evidence="1">The sequence shown here is derived from an EMBL/GenBank/DDBJ whole genome shotgun (WGS) entry which is preliminary data.</text>
</comment>
<gene>
    <name evidence="1" type="ORF">HBR001_LOCUS8430</name>
</gene>
<accession>A0AAV0UYF8</accession>
<keyword evidence="2" id="KW-1185">Reference proteome</keyword>
<reference evidence="1" key="1">
    <citation type="submission" date="2022-12" db="EMBL/GenBank/DDBJ databases">
        <authorList>
            <person name="Webb A."/>
        </authorList>
    </citation>
    <scope>NUCLEOTIDE SEQUENCE</scope>
    <source>
        <strain evidence="1">Hp1</strain>
    </source>
</reference>
<organism evidence="1 2">
    <name type="scientific">Hyaloperonospora brassicae</name>
    <name type="common">Brassica downy mildew</name>
    <name type="synonym">Peronospora brassicae</name>
    <dbReference type="NCBI Taxonomy" id="162125"/>
    <lineage>
        <taxon>Eukaryota</taxon>
        <taxon>Sar</taxon>
        <taxon>Stramenopiles</taxon>
        <taxon>Oomycota</taxon>
        <taxon>Peronosporomycetes</taxon>
        <taxon>Peronosporales</taxon>
        <taxon>Peronosporaceae</taxon>
        <taxon>Hyaloperonospora</taxon>
    </lineage>
</organism>
<proteinExistence type="predicted"/>
<dbReference type="AlphaFoldDB" id="A0AAV0UYF8"/>
<dbReference type="EMBL" id="CANTFL010001449">
    <property type="protein sequence ID" value="CAI5741308.1"/>
    <property type="molecule type" value="Genomic_DNA"/>
</dbReference>
<sequence>MAVKVCGYPDDTAVYVRSPEDVAEVMQALARFGEASVLKINAAKAMAVPLFDGATIDPELLHDVLLLQAGERCRYLGVLIGEGSTVKDSWDACLVALNSRLARARRKTNTVRSRAATAAVIVIPKAFDPGMDERRAGEDACVRSGANGPAQIADDILLAERAGVDEYLTPARRDASLGDFTVAEIMWKIEEEVVCGVRGDPIDSTNAGYVAVAASLLRLHLYAANWDGDCMQVDANSDAMRIITQVSRGRRLLRGPFCHEWIDRVGLDTRQWLIDSSGKPANISLLRRNDTWGTLRDLLSCTWIRNGLIKFKLRRSRTPSVRRAVSDLWKAMVCNYPELLIRPHTTMHLRPIGAGA</sequence>
<evidence type="ECO:0000313" key="1">
    <source>
        <dbReference type="EMBL" id="CAI5741308.1"/>
    </source>
</evidence>
<evidence type="ECO:0008006" key="3">
    <source>
        <dbReference type="Google" id="ProtNLM"/>
    </source>
</evidence>
<dbReference type="Proteomes" id="UP001162031">
    <property type="component" value="Unassembled WGS sequence"/>
</dbReference>
<name>A0AAV0UYF8_HYABA</name>
<evidence type="ECO:0000313" key="2">
    <source>
        <dbReference type="Proteomes" id="UP001162031"/>
    </source>
</evidence>